<comment type="caution">
    <text evidence="3">The sequence shown here is derived from an EMBL/GenBank/DDBJ whole genome shotgun (WGS) entry which is preliminary data.</text>
</comment>
<evidence type="ECO:0000256" key="1">
    <source>
        <dbReference type="PROSITE-ProRule" id="PRU01360"/>
    </source>
</evidence>
<dbReference type="PROSITE" id="PS52016">
    <property type="entry name" value="TONB_DEPENDENT_REC_3"/>
    <property type="match status" value="1"/>
</dbReference>
<keyword evidence="1" id="KW-0998">Cell outer membrane</keyword>
<reference evidence="3 4" key="1">
    <citation type="journal article" date="2013" name="Genome Announc.">
        <title>The Draft Genome Sequence of Sphingomonas paucimobilis Strain HER1398 (Proteobacteria), Host to the Giant PAU Phage, Indicates That It Is a Member of the Genus Sphingobacterium (Bacteroidetes).</title>
        <authorList>
            <person name="White R.A.III."/>
            <person name="Suttle C.A."/>
        </authorList>
    </citation>
    <scope>NUCLEOTIDE SEQUENCE [LARGE SCALE GENOMIC DNA]</scope>
    <source>
        <strain evidence="3 4">HER1398</strain>
    </source>
</reference>
<keyword evidence="1" id="KW-0813">Transport</keyword>
<dbReference type="Pfam" id="PF13715">
    <property type="entry name" value="CarbopepD_reg_2"/>
    <property type="match status" value="1"/>
</dbReference>
<dbReference type="GO" id="GO:0009279">
    <property type="term" value="C:cell outer membrane"/>
    <property type="evidence" value="ECO:0007669"/>
    <property type="project" value="UniProtKB-SubCell"/>
</dbReference>
<keyword evidence="4" id="KW-1185">Reference proteome</keyword>
<name>U2H8W5_9SPHI</name>
<dbReference type="SUPFAM" id="SSF56935">
    <property type="entry name" value="Porins"/>
    <property type="match status" value="1"/>
</dbReference>
<keyword evidence="1" id="KW-0472">Membrane</keyword>
<dbReference type="Pfam" id="PF07715">
    <property type="entry name" value="Plug"/>
    <property type="match status" value="1"/>
</dbReference>
<dbReference type="InterPro" id="IPR012910">
    <property type="entry name" value="Plug_dom"/>
</dbReference>
<dbReference type="SUPFAM" id="SSF49464">
    <property type="entry name" value="Carboxypeptidase regulatory domain-like"/>
    <property type="match status" value="1"/>
</dbReference>
<protein>
    <recommendedName>
        <fullName evidence="2">TonB-dependent receptor plug domain-containing protein</fullName>
    </recommendedName>
</protein>
<feature type="domain" description="TonB-dependent receptor plug" evidence="2">
    <location>
        <begin position="200"/>
        <end position="305"/>
    </location>
</feature>
<comment type="subcellular location">
    <subcellularLocation>
        <location evidence="1">Cell outer membrane</location>
        <topology evidence="1">Multi-pass membrane protein</topology>
    </subcellularLocation>
</comment>
<organism evidence="3 4">
    <name type="scientific">Sphingobacterium paucimobilis HER1398</name>
    <dbReference type="NCBI Taxonomy" id="1346330"/>
    <lineage>
        <taxon>Bacteria</taxon>
        <taxon>Pseudomonadati</taxon>
        <taxon>Bacteroidota</taxon>
        <taxon>Sphingobacteriia</taxon>
        <taxon>Sphingobacteriales</taxon>
        <taxon>Sphingobacteriaceae</taxon>
        <taxon>Sphingobacterium</taxon>
    </lineage>
</organism>
<sequence length="1108" mass="124151">MDVRQLRRLTAFGLLFSLPWTVFGQDLKDLKASVTNNKEPLVNVLSKLESKYKIRFAYNLDDISPIMVESSYNNVLLTKLLEEKGFKVSEHTGNIVVTKTGNEKRKQQRRINGVVRDEQNVKLGGVTIRVKGSTKATSTDEYGNFIIEAGKGDVLQLMLVGFVPKDVVVGESLELNIKLVQEQGNIDEVVVVGYGTQRRESVIGAITTIKPEVLQSNQTRSISNSLAGQVAGVIAVQRSGEPGYDNSDFWIRGINTFGANAAPLVLVDGIERSLNNISPEEIASFSILKDATATAVYGVRGANGVILIQTKRGKQGKPKLTFKTDYGISEPTKLPQFVGAVKYMETINAANILSGMAPSFEESRIKRTEMGYDPDLYANVNWMDAVTKPYSSNGRLSFDINGGSERLQYSLIMAYFTEKGMIVTDDRQNYDSQLGMKKYNLRSNVDLNLTSSTKVAVGIGGFINERRAPGVGISSILSRAMDTPPNSHPVVYSNGQIAKIAARYNPWSDATQTGYQLRFESNLETSVNVVQDIGMLFPVLEGLKGSVLASFDSYNIHNQKRTKTPRTFFATGRNEEGELITTDVDQGQEFLNYSRDSGGDRTIYFESRLNYNRTFGGKHNVDGLMLFNMRDFVDQRASTSILSLPFRNTGIAARSAYAYDNRYFAEFNFGYNGSENFRVGKRFGFFPSFAMGWMPSNEAFFEPWRATVSKLKLRGSWGLVGNDQLIDTRRFAYISTIDEVSAYSFGYTNNFNYAKAWREGDFGIADMTWETAEKLNAGLELGLWNNTVHIQADWFREKRRDIFMKRKTIPETAGFNLTPYANFGKVDNQGVEVEFLVNHQINKDWFLSARGNVTYAKNKVVEFDEPDNLKYSTRAQTGQSLNQHIGLIAEGLYQFKDFEDESKGILKEGIAQPMFGKVRAGDIKYRDLNKDGKVDAYDRAPIGKPYVPQTIVGFGLNTRYKNFDMGFLFQGATNFSNMLQGSTLVPGSGGGGTGNIYANVDDRWTPENPSSNVIWPRLSNIESSNNMMYSTWWLVDASYLRLKNMEVGYTLPKSTQQKMWMNNARVFLRGSNLLTFSYFKMWDPEIGSQNGLKYPLQRIISGGVDITF</sequence>
<keyword evidence="1" id="KW-0812">Transmembrane</keyword>
<dbReference type="InterPro" id="IPR023997">
    <property type="entry name" value="TonB-dep_OMP_SusC/RagA_CS"/>
</dbReference>
<dbReference type="InterPro" id="IPR039426">
    <property type="entry name" value="TonB-dep_rcpt-like"/>
</dbReference>
<dbReference type="STRING" id="1346330.M472_05225"/>
<dbReference type="NCBIfam" id="TIGR04056">
    <property type="entry name" value="OMP_RagA_SusC"/>
    <property type="match status" value="1"/>
</dbReference>
<evidence type="ECO:0000313" key="4">
    <source>
        <dbReference type="Proteomes" id="UP000016584"/>
    </source>
</evidence>
<evidence type="ECO:0000259" key="2">
    <source>
        <dbReference type="Pfam" id="PF07715"/>
    </source>
</evidence>
<dbReference type="OrthoDB" id="603589at2"/>
<dbReference type="Gene3D" id="2.170.130.10">
    <property type="entry name" value="TonB-dependent receptor, plug domain"/>
    <property type="match status" value="1"/>
</dbReference>
<dbReference type="RefSeq" id="WP_021071642.1">
    <property type="nucleotide sequence ID" value="NZ_ATDL01000018.1"/>
</dbReference>
<dbReference type="FunFam" id="2.170.130.10:FF:000003">
    <property type="entry name" value="SusC/RagA family TonB-linked outer membrane protein"/>
    <property type="match status" value="1"/>
</dbReference>
<dbReference type="InterPro" id="IPR008969">
    <property type="entry name" value="CarboxyPept-like_regulatory"/>
</dbReference>
<dbReference type="InterPro" id="IPR037066">
    <property type="entry name" value="Plug_dom_sf"/>
</dbReference>
<evidence type="ECO:0000313" key="3">
    <source>
        <dbReference type="EMBL" id="ERJ58161.1"/>
    </source>
</evidence>
<proteinExistence type="inferred from homology"/>
<dbReference type="AlphaFoldDB" id="U2H8W5"/>
<comment type="similarity">
    <text evidence="1">Belongs to the TonB-dependent receptor family.</text>
</comment>
<gene>
    <name evidence="3" type="ORF">M472_05225</name>
</gene>
<dbReference type="PATRIC" id="fig|1346330.5.peg.3503"/>
<dbReference type="eggNOG" id="COG1629">
    <property type="taxonomic scope" value="Bacteria"/>
</dbReference>
<dbReference type="Proteomes" id="UP000016584">
    <property type="component" value="Unassembled WGS sequence"/>
</dbReference>
<dbReference type="NCBIfam" id="TIGR04057">
    <property type="entry name" value="SusC_RagA_signa"/>
    <property type="match status" value="1"/>
</dbReference>
<dbReference type="InterPro" id="IPR023996">
    <property type="entry name" value="TonB-dep_OMP_SusC/RagA"/>
</dbReference>
<accession>U2H8W5</accession>
<keyword evidence="1" id="KW-1134">Transmembrane beta strand</keyword>
<dbReference type="EMBL" id="ATDL01000018">
    <property type="protein sequence ID" value="ERJ58161.1"/>
    <property type="molecule type" value="Genomic_DNA"/>
</dbReference>